<reference evidence="2" key="1">
    <citation type="submission" date="2021-10" db="EMBL/GenBank/DDBJ databases">
        <title>Evolutionary history and lifestyle of the vertebrate symbiont Limosilactobacillus reuteri.</title>
        <authorList>
            <person name="Zheng J."/>
            <person name="Li F."/>
            <person name="Gaenzle M."/>
            <person name="Walter J."/>
        </authorList>
    </citation>
    <scope>NUCLEOTIDE SEQUENCE</scope>
    <source>
        <strain evidence="2">GQ_1_3_1</strain>
    </source>
</reference>
<proteinExistence type="predicted"/>
<dbReference type="Proteomes" id="UP001198026">
    <property type="component" value="Unassembled WGS sequence"/>
</dbReference>
<comment type="caution">
    <text evidence="2">The sequence shown here is derived from an EMBL/GenBank/DDBJ whole genome shotgun (WGS) entry which is preliminary data.</text>
</comment>
<gene>
    <name evidence="2" type="ORF">LMB76_07755</name>
</gene>
<dbReference type="EMBL" id="JAJGWB010000137">
    <property type="protein sequence ID" value="MCC4478107.1"/>
    <property type="molecule type" value="Genomic_DNA"/>
</dbReference>
<dbReference type="RefSeq" id="WP_228340877.1">
    <property type="nucleotide sequence ID" value="NZ_JAJGWA010000130.1"/>
</dbReference>
<evidence type="ECO:0000313" key="3">
    <source>
        <dbReference type="Proteomes" id="UP001198026"/>
    </source>
</evidence>
<evidence type="ECO:0000256" key="1">
    <source>
        <dbReference type="SAM" id="Coils"/>
    </source>
</evidence>
<accession>A0AAW4X6Y6</accession>
<evidence type="ECO:0000313" key="2">
    <source>
        <dbReference type="EMBL" id="MCC4478107.1"/>
    </source>
</evidence>
<keyword evidence="1" id="KW-0175">Coiled coil</keyword>
<organism evidence="2 3">
    <name type="scientific">Limosilactobacillus reuteri</name>
    <name type="common">Lactobacillus reuteri</name>
    <dbReference type="NCBI Taxonomy" id="1598"/>
    <lineage>
        <taxon>Bacteria</taxon>
        <taxon>Bacillati</taxon>
        <taxon>Bacillota</taxon>
        <taxon>Bacilli</taxon>
        <taxon>Lactobacillales</taxon>
        <taxon>Lactobacillaceae</taxon>
        <taxon>Limosilactobacillus</taxon>
    </lineage>
</organism>
<sequence>MKFRSLTIKTEKEGTKTFEFKDKTLILSDKNSVGKSTLLRILFYSLGYNIPGTYKMRFKNLRTILHYSIDERLYRVERENTFISLYEQDNLIESTYLTDMNLVSWLANIWEISSPYVLKNLLGAIYLDQDKGWTLLNRGTVIGSIHFNIRDLLIGLSIDQDSEIYRTLLKVDKMKKVKKESKTILALKSYAEQREVEDYININKEDELEKELKNLQMKRNVLSRKVNNLNDQINTNNSILNYIDSLHLTIHHNGEMVPVTKKNMIISSDNINFLIQQLAILKKDLIKTNYDINNIKLKLSQKTESLFENKDDEIIDYIMKNFQFMHIKTELLESKISELEDSIRTENNNIDKMFIENNPLITKTTEWIQKFAERLGVLEIVQQNSYLFTRDLKSISGTIYYKVVFAFKMAYIKVIEERIGVKLPIVLDSPSGREVTDENINAVMDILKTDFVDNQIIIASIRKYNLPNLHEIRLVNRLMEENNSIIE</sequence>
<dbReference type="AlphaFoldDB" id="A0AAW4X6Y6"/>
<feature type="coiled-coil region" evidence="1">
    <location>
        <begin position="205"/>
        <end position="232"/>
    </location>
</feature>
<name>A0AAW4X6Y6_LIMRT</name>
<evidence type="ECO:0008006" key="4">
    <source>
        <dbReference type="Google" id="ProtNLM"/>
    </source>
</evidence>
<feature type="coiled-coil region" evidence="1">
    <location>
        <begin position="329"/>
        <end position="356"/>
    </location>
</feature>
<protein>
    <recommendedName>
        <fullName evidence="4">Rad50/SbcC-type AAA domain-containing protein</fullName>
    </recommendedName>
</protein>